<sequence>MRSEAAAIRARLVVKTCVAATAILAVLLGLLIYPASARAYAAAPACSAPVPSTTQPGYTVADPNCDPDGTAFVPVAGSAVYTGILNGAAYRLEKPAHWNGELVVFAHGYRGDGKVVYVGSPSLRAHYLARGFAWAASSYQTNGYDVGQGVRDSYALIDLFTSRTGHRARDVYMAGESMGGHITAVAIEHYPRAFVGAMPVCGVLGDTELFDYFLDANLTAAALAGVKVPFPVDPAAYESLVRQELPKLDGRWADVVEQRSGGTRPGFDQAFAFWSALPSIPPLTTVPFLFGLYPGLTGGTENIADGNVTSNRFTIYQEDASPWLARDELRLNRDVLRVDRTARPSRDLTGVPLVAGRPPVPTLSMHTIGDLFVPISMEQVYARRARANGLSDRFVSRAVRALGHCEFTQPELQRGFDDLVTWVRTGHRPGGDAILDPRAVADPRFGCRYTASDRPNFGAAC</sequence>
<organism evidence="1 2">
    <name type="scientific">Dactylosporangium matsuzakiense</name>
    <dbReference type="NCBI Taxonomy" id="53360"/>
    <lineage>
        <taxon>Bacteria</taxon>
        <taxon>Bacillati</taxon>
        <taxon>Actinomycetota</taxon>
        <taxon>Actinomycetes</taxon>
        <taxon>Micromonosporales</taxon>
        <taxon>Micromonosporaceae</taxon>
        <taxon>Dactylosporangium</taxon>
    </lineage>
</organism>
<dbReference type="EMBL" id="BSFP01000030">
    <property type="protein sequence ID" value="GLL03154.1"/>
    <property type="molecule type" value="Genomic_DNA"/>
</dbReference>
<keyword evidence="2" id="KW-1185">Reference proteome</keyword>
<reference evidence="1" key="1">
    <citation type="journal article" date="2014" name="Int. J. Syst. Evol. Microbiol.">
        <title>Complete genome sequence of Corynebacterium casei LMG S-19264T (=DSM 44701T), isolated from a smear-ripened cheese.</title>
        <authorList>
            <consortium name="US DOE Joint Genome Institute (JGI-PGF)"/>
            <person name="Walter F."/>
            <person name="Albersmeier A."/>
            <person name="Kalinowski J."/>
            <person name="Ruckert C."/>
        </authorList>
    </citation>
    <scope>NUCLEOTIDE SEQUENCE</scope>
    <source>
        <strain evidence="1">VKM Ac-1321</strain>
    </source>
</reference>
<evidence type="ECO:0000313" key="1">
    <source>
        <dbReference type="EMBL" id="GLL03154.1"/>
    </source>
</evidence>
<dbReference type="Proteomes" id="UP001143480">
    <property type="component" value="Unassembled WGS sequence"/>
</dbReference>
<dbReference type="Gene3D" id="3.40.50.1820">
    <property type="entry name" value="alpha/beta hydrolase"/>
    <property type="match status" value="1"/>
</dbReference>
<name>A0A9W6KM97_9ACTN</name>
<dbReference type="RefSeq" id="WP_261964838.1">
    <property type="nucleotide sequence ID" value="NZ_BAAAXA010000001.1"/>
</dbReference>
<dbReference type="AlphaFoldDB" id="A0A9W6KM97"/>
<dbReference type="InterPro" id="IPR029058">
    <property type="entry name" value="AB_hydrolase_fold"/>
</dbReference>
<reference evidence="1" key="2">
    <citation type="submission" date="2023-01" db="EMBL/GenBank/DDBJ databases">
        <authorList>
            <person name="Sun Q."/>
            <person name="Evtushenko L."/>
        </authorList>
    </citation>
    <scope>NUCLEOTIDE SEQUENCE</scope>
    <source>
        <strain evidence="1">VKM Ac-1321</strain>
    </source>
</reference>
<comment type="caution">
    <text evidence="1">The sequence shown here is derived from an EMBL/GenBank/DDBJ whole genome shotgun (WGS) entry which is preliminary data.</text>
</comment>
<proteinExistence type="predicted"/>
<gene>
    <name evidence="1" type="ORF">GCM10017581_048970</name>
</gene>
<protein>
    <submittedName>
        <fullName evidence="1">Alpha/beta hydrolase</fullName>
    </submittedName>
</protein>
<dbReference type="SUPFAM" id="SSF53474">
    <property type="entry name" value="alpha/beta-Hydrolases"/>
    <property type="match status" value="1"/>
</dbReference>
<evidence type="ECO:0000313" key="2">
    <source>
        <dbReference type="Proteomes" id="UP001143480"/>
    </source>
</evidence>
<keyword evidence="1" id="KW-0378">Hydrolase</keyword>
<accession>A0A9W6KM97</accession>
<dbReference type="GO" id="GO:0016787">
    <property type="term" value="F:hydrolase activity"/>
    <property type="evidence" value="ECO:0007669"/>
    <property type="project" value="UniProtKB-KW"/>
</dbReference>